<evidence type="ECO:0000313" key="2">
    <source>
        <dbReference type="EMBL" id="POW21788.1"/>
    </source>
</evidence>
<sequence length="120" mass="13175">MSDVQDLPEPQAVSTTELVNLLVNATESCSSQPTQFNHNSSENNGLGLGALFGAESEEDSGHSADGNEFHPTAERGWTADWTPLSLSQIAVDYHRIVRVERSLSTRFQTLFILLLKPYSP</sequence>
<evidence type="ECO:0000313" key="3">
    <source>
        <dbReference type="Proteomes" id="UP000238274"/>
    </source>
</evidence>
<protein>
    <submittedName>
        <fullName evidence="2">Uncharacterized protein</fullName>
    </submittedName>
</protein>
<name>A0A2S4WJ86_9BASI</name>
<gene>
    <name evidence="2" type="ORF">PSHT_01991</name>
</gene>
<dbReference type="Proteomes" id="UP000238274">
    <property type="component" value="Unassembled WGS sequence"/>
</dbReference>
<reference evidence="3" key="2">
    <citation type="journal article" date="2018" name="BMC Genomics">
        <title>Genomic insights into host adaptation between the wheat stripe rust pathogen (Puccinia striiformis f. sp. tritici) and the barley stripe rust pathogen (Puccinia striiformis f. sp. hordei).</title>
        <authorList>
            <person name="Xia C."/>
            <person name="Wang M."/>
            <person name="Yin C."/>
            <person name="Cornejo O.E."/>
            <person name="Hulbert S.H."/>
            <person name="Chen X."/>
        </authorList>
    </citation>
    <scope>NUCLEOTIDE SEQUENCE [LARGE SCALE GENOMIC DNA]</scope>
    <source>
        <strain evidence="3">93TX-2</strain>
    </source>
</reference>
<reference evidence="2 3" key="1">
    <citation type="submission" date="2017-12" db="EMBL/GenBank/DDBJ databases">
        <title>Gene loss provides genomic basis for host adaptation in cereal stripe rust fungi.</title>
        <authorList>
            <person name="Xia C."/>
        </authorList>
    </citation>
    <scope>NUCLEOTIDE SEQUENCE [LARGE SCALE GENOMIC DNA]</scope>
    <source>
        <strain evidence="2 3">93TX-2</strain>
    </source>
</reference>
<dbReference type="AlphaFoldDB" id="A0A2S4WJ86"/>
<proteinExistence type="predicted"/>
<comment type="caution">
    <text evidence="2">The sequence shown here is derived from an EMBL/GenBank/DDBJ whole genome shotgun (WGS) entry which is preliminary data.</text>
</comment>
<keyword evidence="3" id="KW-1185">Reference proteome</keyword>
<evidence type="ECO:0000256" key="1">
    <source>
        <dbReference type="SAM" id="MobiDB-lite"/>
    </source>
</evidence>
<reference evidence="3" key="3">
    <citation type="journal article" date="2018" name="Mol. Plant Microbe Interact.">
        <title>Genome sequence resources for the wheat stripe rust pathogen (Puccinia striiformis f. sp. tritici) and the barley stripe rust pathogen (Puccinia striiformis f. sp. hordei).</title>
        <authorList>
            <person name="Xia C."/>
            <person name="Wang M."/>
            <person name="Yin C."/>
            <person name="Cornejo O.E."/>
            <person name="Hulbert S.H."/>
            <person name="Chen X."/>
        </authorList>
    </citation>
    <scope>NUCLEOTIDE SEQUENCE [LARGE SCALE GENOMIC DNA]</scope>
    <source>
        <strain evidence="3">93TX-2</strain>
    </source>
</reference>
<dbReference type="EMBL" id="PKSM01000016">
    <property type="protein sequence ID" value="POW21788.1"/>
    <property type="molecule type" value="Genomic_DNA"/>
</dbReference>
<accession>A0A2S4WJ86</accession>
<feature type="region of interest" description="Disordered" evidence="1">
    <location>
        <begin position="30"/>
        <end position="49"/>
    </location>
</feature>
<feature type="compositionally biased region" description="Polar residues" evidence="1">
    <location>
        <begin position="30"/>
        <end position="41"/>
    </location>
</feature>
<dbReference type="VEuPathDB" id="FungiDB:PSTT_14210"/>
<organism evidence="2 3">
    <name type="scientific">Puccinia striiformis</name>
    <dbReference type="NCBI Taxonomy" id="27350"/>
    <lineage>
        <taxon>Eukaryota</taxon>
        <taxon>Fungi</taxon>
        <taxon>Dikarya</taxon>
        <taxon>Basidiomycota</taxon>
        <taxon>Pucciniomycotina</taxon>
        <taxon>Pucciniomycetes</taxon>
        <taxon>Pucciniales</taxon>
        <taxon>Pucciniaceae</taxon>
        <taxon>Puccinia</taxon>
    </lineage>
</organism>
<dbReference type="VEuPathDB" id="FungiDB:PSHT_01991"/>